<proteinExistence type="inferred from homology"/>
<dbReference type="PANTHER" id="PTHR11795:SF451">
    <property type="entry name" value="ABC TRANSPORTER PERMEASE PROTEIN"/>
    <property type="match status" value="1"/>
</dbReference>
<keyword evidence="2" id="KW-0813">Transport</keyword>
<keyword evidence="11" id="KW-1185">Reference proteome</keyword>
<dbReference type="CDD" id="cd06582">
    <property type="entry name" value="TM_PBP1_LivH_like"/>
    <property type="match status" value="1"/>
</dbReference>
<dbReference type="InterPro" id="IPR052157">
    <property type="entry name" value="BCAA_transport_permease"/>
</dbReference>
<dbReference type="GO" id="GO:0006865">
    <property type="term" value="P:amino acid transport"/>
    <property type="evidence" value="ECO:0007669"/>
    <property type="project" value="UniProtKB-KW"/>
</dbReference>
<evidence type="ECO:0000256" key="5">
    <source>
        <dbReference type="ARBA" id="ARBA00022970"/>
    </source>
</evidence>
<evidence type="ECO:0000313" key="10">
    <source>
        <dbReference type="EMBL" id="SHM53607.1"/>
    </source>
</evidence>
<reference evidence="10 11" key="1">
    <citation type="submission" date="2016-11" db="EMBL/GenBank/DDBJ databases">
        <authorList>
            <person name="Jaros S."/>
            <person name="Januszkiewicz K."/>
            <person name="Wedrychowicz H."/>
        </authorList>
    </citation>
    <scope>NUCLEOTIDE SEQUENCE [LARGE SCALE GENOMIC DNA]</scope>
    <source>
        <strain evidence="10 11">DSM 46144</strain>
    </source>
</reference>
<keyword evidence="3" id="KW-1003">Cell membrane</keyword>
<dbReference type="GO" id="GO:0022857">
    <property type="term" value="F:transmembrane transporter activity"/>
    <property type="evidence" value="ECO:0007669"/>
    <property type="project" value="InterPro"/>
</dbReference>
<evidence type="ECO:0000256" key="4">
    <source>
        <dbReference type="ARBA" id="ARBA00022692"/>
    </source>
</evidence>
<comment type="similarity">
    <text evidence="8">Belongs to the binding-protein-dependent transport system permease family. LivHM subfamily.</text>
</comment>
<evidence type="ECO:0000256" key="8">
    <source>
        <dbReference type="ARBA" id="ARBA00037998"/>
    </source>
</evidence>
<dbReference type="GO" id="GO:0005886">
    <property type="term" value="C:plasma membrane"/>
    <property type="evidence" value="ECO:0007669"/>
    <property type="project" value="UniProtKB-SubCell"/>
</dbReference>
<keyword evidence="7 9" id="KW-0472">Membrane</keyword>
<evidence type="ECO:0000256" key="2">
    <source>
        <dbReference type="ARBA" id="ARBA00022448"/>
    </source>
</evidence>
<feature type="transmembrane region" description="Helical" evidence="9">
    <location>
        <begin position="36"/>
        <end position="54"/>
    </location>
</feature>
<protein>
    <submittedName>
        <fullName evidence="10">Amino acid/amide ABC transporter membrane protein 1, HAAT family</fullName>
    </submittedName>
</protein>
<sequence length="292" mass="30224">MDRFVFLTLDGLSKGAVYAAFALALVLIWRGTRVVNFAQGAMAVATVYVAYSVSDATGSYWLGFAAAIVSAALLGAVIEIVVARRVHDAPPLNAIVVAIGLVLLLQAVLGMIYTNEYLAFPAPFSETAITAGGLTLLSAYDLFVFAVVTGLLVLLTVLFTRTPLGLRMRASAFAPEVSRLLGVDVALMRTLGWVLAAVVGSLAGLLVIPTELGLHPTAMDDIFVAAFTAAVVGGLDSPAGAVIGGLIVGVLLSYVGGYIRSDATPLAVLALLVVVLLVRPGGLFAVPQARRV</sequence>
<dbReference type="STRING" id="134849.SAMN05443668_101833"/>
<name>A0A1M7JM79_9ACTN</name>
<dbReference type="Pfam" id="PF02653">
    <property type="entry name" value="BPD_transp_2"/>
    <property type="match status" value="1"/>
</dbReference>
<evidence type="ECO:0000256" key="1">
    <source>
        <dbReference type="ARBA" id="ARBA00004651"/>
    </source>
</evidence>
<feature type="transmembrane region" description="Helical" evidence="9">
    <location>
        <begin position="239"/>
        <end position="259"/>
    </location>
</feature>
<dbReference type="EMBL" id="FRCS01000001">
    <property type="protein sequence ID" value="SHM53607.1"/>
    <property type="molecule type" value="Genomic_DNA"/>
</dbReference>
<dbReference type="Proteomes" id="UP000184440">
    <property type="component" value="Unassembled WGS sequence"/>
</dbReference>
<organism evidence="10 11">
    <name type="scientific">Cryptosporangium aurantiacum</name>
    <dbReference type="NCBI Taxonomy" id="134849"/>
    <lineage>
        <taxon>Bacteria</taxon>
        <taxon>Bacillati</taxon>
        <taxon>Actinomycetota</taxon>
        <taxon>Actinomycetes</taxon>
        <taxon>Cryptosporangiales</taxon>
        <taxon>Cryptosporangiaceae</taxon>
        <taxon>Cryptosporangium</taxon>
    </lineage>
</organism>
<feature type="transmembrane region" description="Helical" evidence="9">
    <location>
        <begin position="94"/>
        <end position="114"/>
    </location>
</feature>
<evidence type="ECO:0000313" key="11">
    <source>
        <dbReference type="Proteomes" id="UP000184440"/>
    </source>
</evidence>
<dbReference type="PANTHER" id="PTHR11795">
    <property type="entry name" value="BRANCHED-CHAIN AMINO ACID TRANSPORT SYSTEM PERMEASE PROTEIN LIVH"/>
    <property type="match status" value="1"/>
</dbReference>
<evidence type="ECO:0000256" key="9">
    <source>
        <dbReference type="SAM" id="Phobius"/>
    </source>
</evidence>
<evidence type="ECO:0000256" key="3">
    <source>
        <dbReference type="ARBA" id="ARBA00022475"/>
    </source>
</evidence>
<gene>
    <name evidence="10" type="ORF">SAMN05443668_101833</name>
</gene>
<dbReference type="OrthoDB" id="3572933at2"/>
<keyword evidence="4 9" id="KW-0812">Transmembrane</keyword>
<keyword evidence="6 9" id="KW-1133">Transmembrane helix</keyword>
<feature type="transmembrane region" description="Helical" evidence="9">
    <location>
        <begin position="180"/>
        <end position="208"/>
    </location>
</feature>
<feature type="transmembrane region" description="Helical" evidence="9">
    <location>
        <begin position="60"/>
        <end position="82"/>
    </location>
</feature>
<feature type="transmembrane region" description="Helical" evidence="9">
    <location>
        <begin position="134"/>
        <end position="159"/>
    </location>
</feature>
<evidence type="ECO:0000256" key="7">
    <source>
        <dbReference type="ARBA" id="ARBA00023136"/>
    </source>
</evidence>
<feature type="transmembrane region" description="Helical" evidence="9">
    <location>
        <begin position="265"/>
        <end position="286"/>
    </location>
</feature>
<feature type="transmembrane region" description="Helical" evidence="9">
    <location>
        <begin position="12"/>
        <end position="29"/>
    </location>
</feature>
<keyword evidence="5" id="KW-0029">Amino-acid transport</keyword>
<dbReference type="AlphaFoldDB" id="A0A1M7JM79"/>
<evidence type="ECO:0000256" key="6">
    <source>
        <dbReference type="ARBA" id="ARBA00022989"/>
    </source>
</evidence>
<dbReference type="InterPro" id="IPR001851">
    <property type="entry name" value="ABC_transp_permease"/>
</dbReference>
<dbReference type="RefSeq" id="WP_073251493.1">
    <property type="nucleotide sequence ID" value="NZ_FRCS01000001.1"/>
</dbReference>
<comment type="subcellular location">
    <subcellularLocation>
        <location evidence="1">Cell membrane</location>
        <topology evidence="1">Multi-pass membrane protein</topology>
    </subcellularLocation>
</comment>
<accession>A0A1M7JM79</accession>